<dbReference type="Proteomes" id="UP000765509">
    <property type="component" value="Unassembled WGS sequence"/>
</dbReference>
<name>A0A9Q3H8D8_9BASI</name>
<proteinExistence type="predicted"/>
<protein>
    <submittedName>
        <fullName evidence="1">Uncharacterized protein</fullName>
    </submittedName>
</protein>
<evidence type="ECO:0000313" key="2">
    <source>
        <dbReference type="Proteomes" id="UP000765509"/>
    </source>
</evidence>
<dbReference type="EMBL" id="AVOT02013326">
    <property type="protein sequence ID" value="MBW0495863.1"/>
    <property type="molecule type" value="Genomic_DNA"/>
</dbReference>
<organism evidence="1 2">
    <name type="scientific">Austropuccinia psidii MF-1</name>
    <dbReference type="NCBI Taxonomy" id="1389203"/>
    <lineage>
        <taxon>Eukaryota</taxon>
        <taxon>Fungi</taxon>
        <taxon>Dikarya</taxon>
        <taxon>Basidiomycota</taxon>
        <taxon>Pucciniomycotina</taxon>
        <taxon>Pucciniomycetes</taxon>
        <taxon>Pucciniales</taxon>
        <taxon>Sphaerophragmiaceae</taxon>
        <taxon>Austropuccinia</taxon>
    </lineage>
</organism>
<reference evidence="1" key="1">
    <citation type="submission" date="2021-03" db="EMBL/GenBank/DDBJ databases">
        <title>Draft genome sequence of rust myrtle Austropuccinia psidii MF-1, a brazilian biotype.</title>
        <authorList>
            <person name="Quecine M.C."/>
            <person name="Pachon D.M.R."/>
            <person name="Bonatelli M.L."/>
            <person name="Correr F.H."/>
            <person name="Franceschini L.M."/>
            <person name="Leite T.F."/>
            <person name="Margarido G.R.A."/>
            <person name="Almeida C.A."/>
            <person name="Ferrarezi J.A."/>
            <person name="Labate C.A."/>
        </authorList>
    </citation>
    <scope>NUCLEOTIDE SEQUENCE</scope>
    <source>
        <strain evidence="1">MF-1</strain>
    </source>
</reference>
<accession>A0A9Q3H8D8</accession>
<keyword evidence="2" id="KW-1185">Reference proteome</keyword>
<gene>
    <name evidence="1" type="ORF">O181_035578</name>
</gene>
<dbReference type="AlphaFoldDB" id="A0A9Q3H8D8"/>
<evidence type="ECO:0000313" key="1">
    <source>
        <dbReference type="EMBL" id="MBW0495863.1"/>
    </source>
</evidence>
<comment type="caution">
    <text evidence="1">The sequence shown here is derived from an EMBL/GenBank/DDBJ whole genome shotgun (WGS) entry which is preliminary data.</text>
</comment>
<sequence>MLTRPHCPPDETPTLLPHLCPHHSLCFHPPPLPSLCSRGALLTCLRHRLPSLHASNTTYDPYACGEISQHASDTAHNPYACVVPSQHASNTTYNLFTCAEPSQHASNTTYDPYACSEPSQHASNTANHPYSCPSQHASDTTYNPYACGEPTANHPYACVSPSQNAVDTANHPYTCVVPSQHASDTAYHPYGCVVPSQHASDTAYHAYTFALNMRLQCLPPSLPSQLLMLTPPAACNPYAPAVPFHLPSSCFCITSIVYGGLLVYTINAIKEICLVAFYAKGPKGKLPPSSQKPNFKSYEKEKTVETCAPTEDAGQDDVIFSGEVEILSKEQFVSNIAQKITRIEKIQNDSKIPDYVRQKIAEAMSLLRMDMNQTEVFFDNNIWNLKLMKESGKPPDNLPKSEHSFFKMVPSLLYPANPVTHSWANVMFESISLVSYNVIAPKPCVALTSNSTDPFVLKRGAVEYLAPA</sequence>